<evidence type="ECO:0000256" key="1">
    <source>
        <dbReference type="ARBA" id="ARBA00022801"/>
    </source>
</evidence>
<dbReference type="InterPro" id="IPR057023">
    <property type="entry name" value="PTP-SAK"/>
</dbReference>
<accession>A0A517WMF0</accession>
<keyword evidence="1" id="KW-0378">Hydrolase</keyword>
<gene>
    <name evidence="3" type="ORF">V6x_61940</name>
</gene>
<dbReference type="InterPro" id="IPR050561">
    <property type="entry name" value="PTP"/>
</dbReference>
<dbReference type="FunFam" id="3.90.190.10:FF:000157">
    <property type="entry name" value="Protein-tyrosine phosphatase"/>
    <property type="match status" value="1"/>
</dbReference>
<organism evidence="3 4">
    <name type="scientific">Gimesia chilikensis</name>
    <dbReference type="NCBI Taxonomy" id="2605989"/>
    <lineage>
        <taxon>Bacteria</taxon>
        <taxon>Pseudomonadati</taxon>
        <taxon>Planctomycetota</taxon>
        <taxon>Planctomycetia</taxon>
        <taxon>Planctomycetales</taxon>
        <taxon>Planctomycetaceae</taxon>
        <taxon>Gimesia</taxon>
    </lineage>
</organism>
<proteinExistence type="predicted"/>
<dbReference type="Proteomes" id="UP000320722">
    <property type="component" value="Chromosome"/>
</dbReference>
<dbReference type="RefSeq" id="WP_145045515.1">
    <property type="nucleotide sequence ID" value="NZ_CP036347.1"/>
</dbReference>
<dbReference type="SUPFAM" id="SSF52799">
    <property type="entry name" value="(Phosphotyrosine protein) phosphatases II"/>
    <property type="match status" value="1"/>
</dbReference>
<sequence>MGIQPSIYPIQHIGTGLLAVMPKPASGEWIEDEFASIARWGITHIVSLLEEAEAEEVGLAQERKLAGKNGMQFTSFPIPDRCLPADSADFVQLTKSLYADIHSGSQTVVHCRAGIGRAGMLAAGILIQHGLSAEQAFELVSQQRRVPVPDTPEQFNWICQLQTQIRNIDTTI</sequence>
<dbReference type="PANTHER" id="PTHR23339">
    <property type="entry name" value="TYROSINE SPECIFIC PROTEIN PHOSPHATASE AND DUAL SPECIFICITY PROTEIN PHOSPHATASE"/>
    <property type="match status" value="1"/>
</dbReference>
<protein>
    <submittedName>
        <fullName evidence="3">Dual specificity phosphatase, catalytic domain</fullName>
    </submittedName>
</protein>
<name>A0A517WMF0_9PLAN</name>
<feature type="domain" description="Tyrosine specific protein phosphatases" evidence="2">
    <location>
        <begin position="88"/>
        <end position="155"/>
    </location>
</feature>
<evidence type="ECO:0000259" key="2">
    <source>
        <dbReference type="PROSITE" id="PS50056"/>
    </source>
</evidence>
<dbReference type="AlphaFoldDB" id="A0A517WMF0"/>
<dbReference type="Gene3D" id="3.90.190.10">
    <property type="entry name" value="Protein tyrosine phosphatase superfamily"/>
    <property type="match status" value="1"/>
</dbReference>
<dbReference type="SMART" id="SM00404">
    <property type="entry name" value="PTPc_motif"/>
    <property type="match status" value="1"/>
</dbReference>
<dbReference type="GO" id="GO:0016791">
    <property type="term" value="F:phosphatase activity"/>
    <property type="evidence" value="ECO:0007669"/>
    <property type="project" value="UniProtKB-ARBA"/>
</dbReference>
<dbReference type="Pfam" id="PF22784">
    <property type="entry name" value="PTP-SAK"/>
    <property type="match status" value="1"/>
</dbReference>
<dbReference type="PROSITE" id="PS50056">
    <property type="entry name" value="TYR_PHOSPHATASE_2"/>
    <property type="match status" value="1"/>
</dbReference>
<dbReference type="InterPro" id="IPR029021">
    <property type="entry name" value="Prot-tyrosine_phosphatase-like"/>
</dbReference>
<dbReference type="EMBL" id="CP036347">
    <property type="protein sequence ID" value="QDU06442.1"/>
    <property type="molecule type" value="Genomic_DNA"/>
</dbReference>
<dbReference type="InterPro" id="IPR003595">
    <property type="entry name" value="Tyr_Pase_cat"/>
</dbReference>
<evidence type="ECO:0000313" key="4">
    <source>
        <dbReference type="Proteomes" id="UP000320722"/>
    </source>
</evidence>
<reference evidence="3 4" key="1">
    <citation type="submission" date="2019-02" db="EMBL/GenBank/DDBJ databases">
        <title>Deep-cultivation of Planctomycetes and their phenomic and genomic characterization uncovers novel biology.</title>
        <authorList>
            <person name="Wiegand S."/>
            <person name="Jogler M."/>
            <person name="Boedeker C."/>
            <person name="Pinto D."/>
            <person name="Vollmers J."/>
            <person name="Rivas-Marin E."/>
            <person name="Kohn T."/>
            <person name="Peeters S.H."/>
            <person name="Heuer A."/>
            <person name="Rast P."/>
            <person name="Oberbeckmann S."/>
            <person name="Bunk B."/>
            <person name="Jeske O."/>
            <person name="Meyerdierks A."/>
            <person name="Storesund J.E."/>
            <person name="Kallscheuer N."/>
            <person name="Luecker S."/>
            <person name="Lage O.M."/>
            <person name="Pohl T."/>
            <person name="Merkel B.J."/>
            <person name="Hornburger P."/>
            <person name="Mueller R.-W."/>
            <person name="Bruemmer F."/>
            <person name="Labrenz M."/>
            <person name="Spormann A.M."/>
            <person name="Op den Camp H."/>
            <person name="Overmann J."/>
            <person name="Amann R."/>
            <person name="Jetten M.S.M."/>
            <person name="Mascher T."/>
            <person name="Medema M.H."/>
            <person name="Devos D.P."/>
            <person name="Kaster A.-K."/>
            <person name="Ovreas L."/>
            <person name="Rohde M."/>
            <person name="Galperin M.Y."/>
            <person name="Jogler C."/>
        </authorList>
    </citation>
    <scope>NUCLEOTIDE SEQUENCE [LARGE SCALE GENOMIC DNA]</scope>
    <source>
        <strain evidence="3 4">V6</strain>
    </source>
</reference>
<evidence type="ECO:0000313" key="3">
    <source>
        <dbReference type="EMBL" id="QDU06442.1"/>
    </source>
</evidence>
<dbReference type="InterPro" id="IPR000387">
    <property type="entry name" value="Tyr_Pase_dom"/>
</dbReference>